<evidence type="ECO:0000259" key="1">
    <source>
        <dbReference type="Pfam" id="PF00078"/>
    </source>
</evidence>
<keyword evidence="3" id="KW-1185">Reference proteome</keyword>
<keyword evidence="2" id="KW-0695">RNA-directed DNA polymerase</keyword>
<evidence type="ECO:0000313" key="2">
    <source>
        <dbReference type="EMBL" id="GFR80810.1"/>
    </source>
</evidence>
<dbReference type="InterPro" id="IPR000477">
    <property type="entry name" value="RT_dom"/>
</dbReference>
<dbReference type="AlphaFoldDB" id="A0AAV4G8B0"/>
<reference evidence="2 3" key="1">
    <citation type="journal article" date="2021" name="Elife">
        <title>Chloroplast acquisition without the gene transfer in kleptoplastic sea slugs, Plakobranchus ocellatus.</title>
        <authorList>
            <person name="Maeda T."/>
            <person name="Takahashi S."/>
            <person name="Yoshida T."/>
            <person name="Shimamura S."/>
            <person name="Takaki Y."/>
            <person name="Nagai Y."/>
            <person name="Toyoda A."/>
            <person name="Suzuki Y."/>
            <person name="Arimoto A."/>
            <person name="Ishii H."/>
            <person name="Satoh N."/>
            <person name="Nishiyama T."/>
            <person name="Hasebe M."/>
            <person name="Maruyama T."/>
            <person name="Minagawa J."/>
            <person name="Obokata J."/>
            <person name="Shigenobu S."/>
        </authorList>
    </citation>
    <scope>NUCLEOTIDE SEQUENCE [LARGE SCALE GENOMIC DNA]</scope>
</reference>
<accession>A0AAV4G8B0</accession>
<gene>
    <name evidence="2" type="ORF">ElyMa_004054100</name>
</gene>
<name>A0AAV4G8B0_9GAST</name>
<sequence>MNAALLQLYNISWTTGNIPQIWKEAIMIRICKQGKDQKKPEIYRPVSFMRCLGKTMKRMLYKSEMNNILKEKEAGFRRGRCTEDQIILIAQGIEDGFQRKKPTVVVWIDMEKAFNRVWRDGLLLKLKDSGNMFKWIEHCLKKEGKGKNSEF</sequence>
<dbReference type="Pfam" id="PF00078">
    <property type="entry name" value="RVT_1"/>
    <property type="match status" value="1"/>
</dbReference>
<keyword evidence="2" id="KW-0808">Transferase</keyword>
<feature type="domain" description="Reverse transcriptase" evidence="1">
    <location>
        <begin position="38"/>
        <end position="145"/>
    </location>
</feature>
<dbReference type="Proteomes" id="UP000762676">
    <property type="component" value="Unassembled WGS sequence"/>
</dbReference>
<comment type="caution">
    <text evidence="2">The sequence shown here is derived from an EMBL/GenBank/DDBJ whole genome shotgun (WGS) entry which is preliminary data.</text>
</comment>
<keyword evidence="2" id="KW-0548">Nucleotidyltransferase</keyword>
<proteinExistence type="predicted"/>
<dbReference type="PANTHER" id="PTHR19446">
    <property type="entry name" value="REVERSE TRANSCRIPTASES"/>
    <property type="match status" value="1"/>
</dbReference>
<evidence type="ECO:0000313" key="3">
    <source>
        <dbReference type="Proteomes" id="UP000762676"/>
    </source>
</evidence>
<dbReference type="EMBL" id="BMAT01008239">
    <property type="protein sequence ID" value="GFR80810.1"/>
    <property type="molecule type" value="Genomic_DNA"/>
</dbReference>
<dbReference type="GO" id="GO:0003964">
    <property type="term" value="F:RNA-directed DNA polymerase activity"/>
    <property type="evidence" value="ECO:0007669"/>
    <property type="project" value="UniProtKB-KW"/>
</dbReference>
<organism evidence="2 3">
    <name type="scientific">Elysia marginata</name>
    <dbReference type="NCBI Taxonomy" id="1093978"/>
    <lineage>
        <taxon>Eukaryota</taxon>
        <taxon>Metazoa</taxon>
        <taxon>Spiralia</taxon>
        <taxon>Lophotrochozoa</taxon>
        <taxon>Mollusca</taxon>
        <taxon>Gastropoda</taxon>
        <taxon>Heterobranchia</taxon>
        <taxon>Euthyneura</taxon>
        <taxon>Panpulmonata</taxon>
        <taxon>Sacoglossa</taxon>
        <taxon>Placobranchoidea</taxon>
        <taxon>Plakobranchidae</taxon>
        <taxon>Elysia</taxon>
    </lineage>
</organism>
<protein>
    <submittedName>
        <fullName evidence="2">RNA-directed DNA polymerase from mobile element jockey</fullName>
    </submittedName>
</protein>